<protein>
    <submittedName>
        <fullName evidence="1">Uncharacterized protein</fullName>
    </submittedName>
</protein>
<keyword evidence="3" id="KW-1185">Reference proteome</keyword>
<reference evidence="1" key="3">
    <citation type="submission" date="2023-02" db="EMBL/GenBank/DDBJ databases">
        <authorList>
            <person name="Sun Q."/>
            <person name="Mori K."/>
        </authorList>
    </citation>
    <scope>NUCLEOTIDE SEQUENCE</scope>
    <source>
        <strain evidence="1">NBRC 106348</strain>
    </source>
</reference>
<reference evidence="1" key="1">
    <citation type="journal article" date="2014" name="Int. J. Syst. Evol. Microbiol.">
        <title>Complete genome of a new Firmicutes species belonging to the dominant human colonic microbiota ('Ruminococcus bicirculans') reveals two chromosomes and a selective capacity to utilize plant glucans.</title>
        <authorList>
            <consortium name="NISC Comparative Sequencing Program"/>
            <person name="Wegmann U."/>
            <person name="Louis P."/>
            <person name="Goesmann A."/>
            <person name="Henrissat B."/>
            <person name="Duncan S.H."/>
            <person name="Flint H.J."/>
        </authorList>
    </citation>
    <scope>NUCLEOTIDE SEQUENCE</scope>
    <source>
        <strain evidence="1">NBRC 106348</strain>
    </source>
</reference>
<name>A0ABQ6HVV7_9MICO</name>
<evidence type="ECO:0000313" key="3">
    <source>
        <dbReference type="Proteomes" id="UP001157091"/>
    </source>
</evidence>
<dbReference type="RefSeq" id="WP_284291181.1">
    <property type="nucleotide sequence ID" value="NZ_BSUK01000001.1"/>
</dbReference>
<gene>
    <name evidence="1" type="ORF">GCM10025864_00410</name>
    <name evidence="2" type="ORF">GCM10025864_44470</name>
</gene>
<comment type="caution">
    <text evidence="1">The sequence shown here is derived from an EMBL/GenBank/DDBJ whole genome shotgun (WGS) entry which is preliminary data.</text>
</comment>
<accession>A0ABQ6HVV7</accession>
<dbReference type="EMBL" id="BSUK01000001">
    <property type="protein sequence ID" value="GMA26688.1"/>
    <property type="molecule type" value="Genomic_DNA"/>
</dbReference>
<proteinExistence type="predicted"/>
<organism evidence="1 3">
    <name type="scientific">Luteimicrobium album</name>
    <dbReference type="NCBI Taxonomy" id="1054550"/>
    <lineage>
        <taxon>Bacteria</taxon>
        <taxon>Bacillati</taxon>
        <taxon>Actinomycetota</taxon>
        <taxon>Actinomycetes</taxon>
        <taxon>Micrococcales</taxon>
        <taxon>Luteimicrobium</taxon>
    </lineage>
</organism>
<dbReference type="Proteomes" id="UP001157091">
    <property type="component" value="Unassembled WGS sequence"/>
</dbReference>
<dbReference type="EMBL" id="BSUK01000001">
    <property type="protein sequence ID" value="GMA22282.1"/>
    <property type="molecule type" value="Genomic_DNA"/>
</dbReference>
<reference evidence="3" key="2">
    <citation type="journal article" date="2019" name="Int. J. Syst. Evol. Microbiol.">
        <title>The Global Catalogue of Microorganisms (GCM) 10K type strain sequencing project: providing services to taxonomists for standard genome sequencing and annotation.</title>
        <authorList>
            <consortium name="The Broad Institute Genomics Platform"/>
            <consortium name="The Broad Institute Genome Sequencing Center for Infectious Disease"/>
            <person name="Wu L."/>
            <person name="Ma J."/>
        </authorList>
    </citation>
    <scope>NUCLEOTIDE SEQUENCE [LARGE SCALE GENOMIC DNA]</scope>
    <source>
        <strain evidence="3">NBRC 106348</strain>
    </source>
</reference>
<sequence length="142" mass="14224">MSLVYATPADLAAWTGTAAPANAVTLLRVASGLVRRATVTAWYATNDTGAPTDPDVVQAFSDATCAQAATWATLGIDPTTAGVDTGTGGRVVASRALGPANISYAGADDTAARRAQLADDLTPEALGILADAGLVRGVRTHG</sequence>
<evidence type="ECO:0000313" key="1">
    <source>
        <dbReference type="EMBL" id="GMA22282.1"/>
    </source>
</evidence>
<evidence type="ECO:0000313" key="2">
    <source>
        <dbReference type="EMBL" id="GMA26688.1"/>
    </source>
</evidence>